<sequence>MSTLEHDSFHRNREEKNSAESQEKKEIWSLSVSQLISWVKNYLKKLEEETNKIKVEFTDNVRENILSEINDRLYSSLEKARKNPSLSVTIWIEWLLQLEWKYVNKLGLDAIINV</sequence>
<reference evidence="2" key="1">
    <citation type="journal article" date="2012" name="Science">
        <title>Fermentation, hydrogen, and sulfur metabolism in multiple uncultivated bacterial phyla.</title>
        <authorList>
            <person name="Wrighton K.C."/>
            <person name="Thomas B.C."/>
            <person name="Sharon I."/>
            <person name="Miller C.S."/>
            <person name="Castelle C.J."/>
            <person name="VerBerkmoes N.C."/>
            <person name="Wilkins M.J."/>
            <person name="Hettich R.L."/>
            <person name="Lipton M.S."/>
            <person name="Williams K.H."/>
            <person name="Long P.E."/>
            <person name="Banfield J.F."/>
        </authorList>
    </citation>
    <scope>NUCLEOTIDE SEQUENCE [LARGE SCALE GENOMIC DNA]</scope>
</reference>
<name>K2FVX4_9BACT</name>
<gene>
    <name evidence="2" type="ORF">ACD_4C00467G0001</name>
</gene>
<proteinExistence type="predicted"/>
<accession>K2FVX4</accession>
<feature type="region of interest" description="Disordered" evidence="1">
    <location>
        <begin position="1"/>
        <end position="26"/>
    </location>
</feature>
<organism evidence="2">
    <name type="scientific">uncultured bacterium</name>
    <name type="common">gcode 4</name>
    <dbReference type="NCBI Taxonomy" id="1234023"/>
    <lineage>
        <taxon>Bacteria</taxon>
        <taxon>environmental samples</taxon>
    </lineage>
</organism>
<dbReference type="EMBL" id="AMFJ01000983">
    <property type="protein sequence ID" value="EKE26017.1"/>
    <property type="molecule type" value="Genomic_DNA"/>
</dbReference>
<evidence type="ECO:0000313" key="2">
    <source>
        <dbReference type="EMBL" id="EKE26017.1"/>
    </source>
</evidence>
<protein>
    <submittedName>
        <fullName evidence="2">Uncharacterized protein</fullName>
    </submittedName>
</protein>
<comment type="caution">
    <text evidence="2">The sequence shown here is derived from an EMBL/GenBank/DDBJ whole genome shotgun (WGS) entry which is preliminary data.</text>
</comment>
<feature type="non-terminal residue" evidence="2">
    <location>
        <position position="114"/>
    </location>
</feature>
<dbReference type="AlphaFoldDB" id="K2FVX4"/>
<evidence type="ECO:0000256" key="1">
    <source>
        <dbReference type="SAM" id="MobiDB-lite"/>
    </source>
</evidence>